<dbReference type="Proteomes" id="UP000593568">
    <property type="component" value="Unassembled WGS sequence"/>
</dbReference>
<dbReference type="PANTHER" id="PTHR31973">
    <property type="entry name" value="POLYPROTEIN, PUTATIVE-RELATED"/>
    <property type="match status" value="1"/>
</dbReference>
<name>A0A7J9EV51_9ROSI</name>
<reference evidence="1 2" key="1">
    <citation type="journal article" date="2019" name="Genome Biol. Evol.">
        <title>Insights into the evolution of the New World diploid cottons (Gossypium, subgenus Houzingenia) based on genome sequencing.</title>
        <authorList>
            <person name="Grover C.E."/>
            <person name="Arick M.A. 2nd"/>
            <person name="Thrash A."/>
            <person name="Conover J.L."/>
            <person name="Sanders W.S."/>
            <person name="Peterson D.G."/>
            <person name="Frelichowski J.E."/>
            <person name="Scheffler J.A."/>
            <person name="Scheffler B.E."/>
            <person name="Wendel J.F."/>
        </authorList>
    </citation>
    <scope>NUCLEOTIDE SEQUENCE [LARGE SCALE GENOMIC DNA]</scope>
    <source>
        <strain evidence="1">8</strain>
        <tissue evidence="1">Leaf</tissue>
    </source>
</reference>
<dbReference type="PANTHER" id="PTHR31973:SF187">
    <property type="entry name" value="MUTATOR TRANSPOSASE MUDRA PROTEIN"/>
    <property type="match status" value="1"/>
</dbReference>
<protein>
    <submittedName>
        <fullName evidence="1">Uncharacterized protein</fullName>
    </submittedName>
</protein>
<evidence type="ECO:0000313" key="1">
    <source>
        <dbReference type="EMBL" id="MBA0776761.1"/>
    </source>
</evidence>
<dbReference type="EMBL" id="JABEZW010000009">
    <property type="protein sequence ID" value="MBA0776761.1"/>
    <property type="molecule type" value="Genomic_DNA"/>
</dbReference>
<gene>
    <name evidence="1" type="ORF">Gotri_011713</name>
</gene>
<dbReference type="AlphaFoldDB" id="A0A7J9EV51"/>
<proteinExistence type="predicted"/>
<comment type="caution">
    <text evidence="1">The sequence shown here is derived from an EMBL/GenBank/DDBJ whole genome shotgun (WGS) entry which is preliminary data.</text>
</comment>
<organism evidence="1 2">
    <name type="scientific">Gossypium trilobum</name>
    <dbReference type="NCBI Taxonomy" id="34281"/>
    <lineage>
        <taxon>Eukaryota</taxon>
        <taxon>Viridiplantae</taxon>
        <taxon>Streptophyta</taxon>
        <taxon>Embryophyta</taxon>
        <taxon>Tracheophyta</taxon>
        <taxon>Spermatophyta</taxon>
        <taxon>Magnoliopsida</taxon>
        <taxon>eudicotyledons</taxon>
        <taxon>Gunneridae</taxon>
        <taxon>Pentapetalae</taxon>
        <taxon>rosids</taxon>
        <taxon>malvids</taxon>
        <taxon>Malvales</taxon>
        <taxon>Malvaceae</taxon>
        <taxon>Malvoideae</taxon>
        <taxon>Gossypium</taxon>
    </lineage>
</organism>
<evidence type="ECO:0000313" key="2">
    <source>
        <dbReference type="Proteomes" id="UP000593568"/>
    </source>
</evidence>
<accession>A0A7J9EV51</accession>
<sequence>MLFKDGKNFKSAIRKYSKECRGQLKRIRASYSPVAKCLQIKTFQDKHHCLVTFKNKMVTAAMIVQHFEATIKDYLKMKLREIQRICASKMYVNVTIDYCYRVKKIVNEKMVGNHKEKFGLL</sequence>
<keyword evidence="2" id="KW-1185">Reference proteome</keyword>